<keyword evidence="2" id="KW-0472">Membrane</keyword>
<proteinExistence type="inferred from homology"/>
<comment type="similarity">
    <text evidence="1">Belongs to the major facilitator superfamily.</text>
</comment>
<name>A0A4W5KAI9_9TELE</name>
<keyword evidence="2" id="KW-1133">Transmembrane helix</keyword>
<dbReference type="Ensembl" id="ENSHHUT00000013418.1">
    <property type="protein sequence ID" value="ENSHHUP00000012997.1"/>
    <property type="gene ID" value="ENSHHUG00000007978.1"/>
</dbReference>
<dbReference type="GO" id="GO:0008643">
    <property type="term" value="P:carbohydrate transport"/>
    <property type="evidence" value="ECO:0007669"/>
    <property type="project" value="InterPro"/>
</dbReference>
<evidence type="ECO:0000256" key="3">
    <source>
        <dbReference type="SAM" id="SignalP"/>
    </source>
</evidence>
<evidence type="ECO:0000313" key="5">
    <source>
        <dbReference type="Proteomes" id="UP000314982"/>
    </source>
</evidence>
<dbReference type="GO" id="GO:0005886">
    <property type="term" value="C:plasma membrane"/>
    <property type="evidence" value="ECO:0007669"/>
    <property type="project" value="TreeGrafter"/>
</dbReference>
<evidence type="ECO:0000313" key="4">
    <source>
        <dbReference type="Ensembl" id="ENSHHUP00000012997.1"/>
    </source>
</evidence>
<evidence type="ECO:0000256" key="2">
    <source>
        <dbReference type="SAM" id="Phobius"/>
    </source>
</evidence>
<dbReference type="GO" id="GO:0048021">
    <property type="term" value="P:regulation of melanin biosynthetic process"/>
    <property type="evidence" value="ECO:0007669"/>
    <property type="project" value="TreeGrafter"/>
</dbReference>
<dbReference type="PANTHER" id="PTHR11328">
    <property type="entry name" value="MAJOR FACILITATOR SUPERFAMILY DOMAIN-CONTAINING PROTEIN"/>
    <property type="match status" value="1"/>
</dbReference>
<dbReference type="AlphaFoldDB" id="A0A4W5KAI9"/>
<feature type="chain" id="PRO_5021186327" evidence="3">
    <location>
        <begin position="20"/>
        <end position="89"/>
    </location>
</feature>
<dbReference type="InterPro" id="IPR039672">
    <property type="entry name" value="MFS_2"/>
</dbReference>
<keyword evidence="2" id="KW-0812">Transmembrane</keyword>
<reference evidence="5" key="1">
    <citation type="submission" date="2018-06" db="EMBL/GenBank/DDBJ databases">
        <title>Genome assembly of Danube salmon.</title>
        <authorList>
            <person name="Macqueen D.J."/>
            <person name="Gundappa M.K."/>
        </authorList>
    </citation>
    <scope>NUCLEOTIDE SEQUENCE [LARGE SCALE GENOMIC DNA]</scope>
</reference>
<sequence>MTYFVGLLLIMAFSYWVLLDDQMGDQIYGASVLLGVGSATILVMSLSMTADLIGDQTQSGAFVYGAMSFTDKVANGVAVMMIQTLHPCQ</sequence>
<accession>A0A4W5KAI9</accession>
<feature type="signal peptide" evidence="3">
    <location>
        <begin position="1"/>
        <end position="19"/>
    </location>
</feature>
<dbReference type="GO" id="GO:0043474">
    <property type="term" value="P:pigment metabolic process involved in pigmentation"/>
    <property type="evidence" value="ECO:0007669"/>
    <property type="project" value="TreeGrafter"/>
</dbReference>
<keyword evidence="3" id="KW-0732">Signal</keyword>
<feature type="transmembrane region" description="Helical" evidence="2">
    <location>
        <begin position="29"/>
        <end position="50"/>
    </location>
</feature>
<dbReference type="PANTHER" id="PTHR11328:SF28">
    <property type="entry name" value="MAJOR FACILITATOR SUPERFAMILY DOMAIN-CONTAINING PROTEIN 12"/>
    <property type="match status" value="1"/>
</dbReference>
<dbReference type="GO" id="GO:0015293">
    <property type="term" value="F:symporter activity"/>
    <property type="evidence" value="ECO:0007669"/>
    <property type="project" value="InterPro"/>
</dbReference>
<reference evidence="4" key="3">
    <citation type="submission" date="2025-09" db="UniProtKB">
        <authorList>
            <consortium name="Ensembl"/>
        </authorList>
    </citation>
    <scope>IDENTIFICATION</scope>
</reference>
<dbReference type="Proteomes" id="UP000314982">
    <property type="component" value="Unassembled WGS sequence"/>
</dbReference>
<organism evidence="4 5">
    <name type="scientific">Hucho hucho</name>
    <name type="common">huchen</name>
    <dbReference type="NCBI Taxonomy" id="62062"/>
    <lineage>
        <taxon>Eukaryota</taxon>
        <taxon>Metazoa</taxon>
        <taxon>Chordata</taxon>
        <taxon>Craniata</taxon>
        <taxon>Vertebrata</taxon>
        <taxon>Euteleostomi</taxon>
        <taxon>Actinopterygii</taxon>
        <taxon>Neopterygii</taxon>
        <taxon>Teleostei</taxon>
        <taxon>Protacanthopterygii</taxon>
        <taxon>Salmoniformes</taxon>
        <taxon>Salmonidae</taxon>
        <taxon>Salmoninae</taxon>
        <taxon>Hucho</taxon>
    </lineage>
</organism>
<keyword evidence="5" id="KW-1185">Reference proteome</keyword>
<protein>
    <submittedName>
        <fullName evidence="4">Uncharacterized protein</fullName>
    </submittedName>
</protein>
<evidence type="ECO:0000256" key="1">
    <source>
        <dbReference type="ARBA" id="ARBA00008335"/>
    </source>
</evidence>
<reference evidence="4" key="2">
    <citation type="submission" date="2025-08" db="UniProtKB">
        <authorList>
            <consortium name="Ensembl"/>
        </authorList>
    </citation>
    <scope>IDENTIFICATION</scope>
</reference>